<evidence type="ECO:0000313" key="1">
    <source>
        <dbReference type="EMBL" id="HAI5335067.1"/>
    </source>
</evidence>
<name>A0A244BCG5_ECOLX</name>
<reference evidence="1" key="2">
    <citation type="submission" date="2020-03" db="EMBL/GenBank/DDBJ databases">
        <authorList>
            <consortium name="NCBI Pathogen Detection Project"/>
        </authorList>
    </citation>
    <scope>NUCLEOTIDE SEQUENCE</scope>
    <source>
        <strain evidence="1">AMC_487</strain>
    </source>
</reference>
<gene>
    <name evidence="1" type="ORF">HJQ60_005172</name>
</gene>
<protein>
    <submittedName>
        <fullName evidence="1">Uncharacterized protein</fullName>
    </submittedName>
</protein>
<reference evidence="1" key="1">
    <citation type="journal article" date="2018" name="Genome Biol.">
        <title>SKESA: strategic k-mer extension for scrupulous assemblies.</title>
        <authorList>
            <person name="Souvorov A."/>
            <person name="Agarwala R."/>
            <person name="Lipman D.J."/>
        </authorList>
    </citation>
    <scope>NUCLEOTIDE SEQUENCE [LARGE SCALE GENOMIC DNA]</scope>
    <source>
        <strain evidence="1">AMC_487</strain>
    </source>
</reference>
<sequence>MQGEVDEQQLNEIISEFGYYPVEVNIETEQFSLRTLPGLIEKVERINNDKNVVNGWIYPGNRKVYNLNGDTYTMPYSYRVFGMPKTHTLKLKNTSSLETLNFVVWCLSFFKGIRLTTTDAGFLDATTIKPTKLTDFILVGCSEKEVIELALNYIKDKQKDERSIKRIAAVIHSLFLSHNPLYLSFEKFQYLYMALDCCFAIAWDERDKVIKEKKPSHQNRVYWMCENYGVKIPSWATDECNVSVIRNDNFHEAIFNGQPLGFSSINDCQYGSDILLQMQALVCRLLAAILSVNDRKYIASTISSIEYHSLKLT</sequence>
<dbReference type="Proteomes" id="UP000845800">
    <property type="component" value="Unassembled WGS sequence"/>
</dbReference>
<dbReference type="EMBL" id="DABERK010000049">
    <property type="protein sequence ID" value="HAI5335067.1"/>
    <property type="molecule type" value="Genomic_DNA"/>
</dbReference>
<proteinExistence type="predicted"/>
<dbReference type="AlphaFoldDB" id="A0A244BCG5"/>
<dbReference type="RefSeq" id="WP_059327991.1">
    <property type="nucleotide sequence ID" value="NZ_BFIQ01000195.1"/>
</dbReference>
<accession>A0A244BCG5</accession>
<organism evidence="1">
    <name type="scientific">Escherichia coli</name>
    <dbReference type="NCBI Taxonomy" id="562"/>
    <lineage>
        <taxon>Bacteria</taxon>
        <taxon>Pseudomonadati</taxon>
        <taxon>Pseudomonadota</taxon>
        <taxon>Gammaproteobacteria</taxon>
        <taxon>Enterobacterales</taxon>
        <taxon>Enterobacteriaceae</taxon>
        <taxon>Escherichia</taxon>
    </lineage>
</organism>
<comment type="caution">
    <text evidence="1">The sequence shown here is derived from an EMBL/GenBank/DDBJ whole genome shotgun (WGS) entry which is preliminary data.</text>
</comment>